<reference evidence="1" key="1">
    <citation type="journal article" date="2014" name="Front. Microbiol.">
        <title>High frequency of phylogenetically diverse reductive dehalogenase-homologous genes in deep subseafloor sedimentary metagenomes.</title>
        <authorList>
            <person name="Kawai M."/>
            <person name="Futagami T."/>
            <person name="Toyoda A."/>
            <person name="Takaki Y."/>
            <person name="Nishi S."/>
            <person name="Hori S."/>
            <person name="Arai W."/>
            <person name="Tsubouchi T."/>
            <person name="Morono Y."/>
            <person name="Uchiyama I."/>
            <person name="Ito T."/>
            <person name="Fujiyama A."/>
            <person name="Inagaki F."/>
            <person name="Takami H."/>
        </authorList>
    </citation>
    <scope>NUCLEOTIDE SEQUENCE</scope>
    <source>
        <strain evidence="1">Expedition CK06-06</strain>
    </source>
</reference>
<feature type="non-terminal residue" evidence="1">
    <location>
        <position position="74"/>
    </location>
</feature>
<comment type="caution">
    <text evidence="1">The sequence shown here is derived from an EMBL/GenBank/DDBJ whole genome shotgun (WGS) entry which is preliminary data.</text>
</comment>
<dbReference type="AlphaFoldDB" id="X0TS46"/>
<organism evidence="1">
    <name type="scientific">marine sediment metagenome</name>
    <dbReference type="NCBI Taxonomy" id="412755"/>
    <lineage>
        <taxon>unclassified sequences</taxon>
        <taxon>metagenomes</taxon>
        <taxon>ecological metagenomes</taxon>
    </lineage>
</organism>
<dbReference type="EMBL" id="BARS01016808">
    <property type="protein sequence ID" value="GAF90982.1"/>
    <property type="molecule type" value="Genomic_DNA"/>
</dbReference>
<sequence length="74" mass="8852">MKGYITHYNNKKKTSLNLFIYLNSIDSQSYNTEIDKRRLRNALSQLVKEGIIEKSKGNDKYWYFNIQILQFSLN</sequence>
<accession>X0TS46</accession>
<protein>
    <submittedName>
        <fullName evidence="1">Uncharacterized protein</fullName>
    </submittedName>
</protein>
<gene>
    <name evidence="1" type="ORF">S01H1_27582</name>
</gene>
<proteinExistence type="predicted"/>
<evidence type="ECO:0000313" key="1">
    <source>
        <dbReference type="EMBL" id="GAF90982.1"/>
    </source>
</evidence>
<name>X0TS46_9ZZZZ</name>